<evidence type="ECO:0000313" key="2">
    <source>
        <dbReference type="EMBL" id="TVX91889.1"/>
    </source>
</evidence>
<dbReference type="AlphaFoldDB" id="A0A559IW74"/>
<name>A0A559IW74_9BACL</name>
<dbReference type="EMBL" id="VNJK01000001">
    <property type="protein sequence ID" value="TVX91889.1"/>
    <property type="molecule type" value="Genomic_DNA"/>
</dbReference>
<dbReference type="Proteomes" id="UP000318102">
    <property type="component" value="Unassembled WGS sequence"/>
</dbReference>
<comment type="caution">
    <text evidence="2">The sequence shown here is derived from an EMBL/GenBank/DDBJ whole genome shotgun (WGS) entry which is preliminary data.</text>
</comment>
<proteinExistence type="predicted"/>
<gene>
    <name evidence="2" type="ORF">FPZ44_01720</name>
</gene>
<dbReference type="OrthoDB" id="9765386at2"/>
<sequence length="448" mass="50817">MMNDEHAGESSELVTQDDEHLGRREAERLERAIQLEAESAATGAKLKAELKQLYDRTERNFRRMVNDFYGRYGSRSSSRNAAGMIETKQVLPYDQAVKRIKAAEMKEWKDSVALWESRIQKESDPATRERLQAKLKEIICGTSPPNTRFDVLSWQMLMALEELDSAGTQQMGKTFETLLMDVYTEKISDIKQRDEDSLNAEEIAKVLSNPWNGTTFSDRLTMNMRKLQYHLRETIVQGLIQGKSSSAVVKDLGTRMGASFKQVERIIDTESVHFHSEAMLVAASKPDSDDRVAKPTLPKQVGYGETDLSLKVQQHRVGNKIFDLRNLVAADVEIDGVRTLKIFESTERLVIKPNGKEELKKVHSEKILLEEKNDMIANGYTYIVHRVYTEREPCNLGGHDCKKLLADELPDAEVSYSVEYGGEKESRARGNAALANELKKLEERENGI</sequence>
<organism evidence="2 3">
    <name type="scientific">Paenibacillus agilis</name>
    <dbReference type="NCBI Taxonomy" id="3020863"/>
    <lineage>
        <taxon>Bacteria</taxon>
        <taxon>Bacillati</taxon>
        <taxon>Bacillota</taxon>
        <taxon>Bacilli</taxon>
        <taxon>Bacillales</taxon>
        <taxon>Paenibacillaceae</taxon>
        <taxon>Paenibacillus</taxon>
    </lineage>
</organism>
<evidence type="ECO:0000313" key="3">
    <source>
        <dbReference type="Proteomes" id="UP000318102"/>
    </source>
</evidence>
<dbReference type="RefSeq" id="WP_144986822.1">
    <property type="nucleotide sequence ID" value="NZ_VNJK01000001.1"/>
</dbReference>
<dbReference type="Pfam" id="PF14440">
    <property type="entry name" value="XOO_2897-deam"/>
    <property type="match status" value="1"/>
</dbReference>
<protein>
    <submittedName>
        <fullName evidence="2">Uncharacterized protein</fullName>
    </submittedName>
</protein>
<reference evidence="2 3" key="1">
    <citation type="submission" date="2019-07" db="EMBL/GenBank/DDBJ databases">
        <authorList>
            <person name="Kim J."/>
        </authorList>
    </citation>
    <scope>NUCLEOTIDE SEQUENCE [LARGE SCALE GENOMIC DNA]</scope>
    <source>
        <strain evidence="2 3">N4</strain>
    </source>
</reference>
<dbReference type="InterPro" id="IPR032722">
    <property type="entry name" value="Deaminase_XOO_2897"/>
</dbReference>
<evidence type="ECO:0000256" key="1">
    <source>
        <dbReference type="SAM" id="MobiDB-lite"/>
    </source>
</evidence>
<feature type="region of interest" description="Disordered" evidence="1">
    <location>
        <begin position="1"/>
        <end position="23"/>
    </location>
</feature>
<accession>A0A559IW74</accession>
<keyword evidence="3" id="KW-1185">Reference proteome</keyword>